<dbReference type="PANTHER" id="PTHR11255">
    <property type="entry name" value="DIACYLGLYCEROL KINASE"/>
    <property type="match status" value="1"/>
</dbReference>
<dbReference type="AlphaFoldDB" id="A0A4Q0A2J2"/>
<dbReference type="Gene3D" id="3.40.50.10330">
    <property type="entry name" value="Probable inorganic polyphosphate/atp-NAD kinase, domain 1"/>
    <property type="match status" value="1"/>
</dbReference>
<keyword evidence="4" id="KW-1185">Reference proteome</keyword>
<reference evidence="4" key="1">
    <citation type="journal article" date="2018" name="Nat. Microbiol.">
        <title>Leveraging single-cell genomics to expand the fungal tree of life.</title>
        <authorList>
            <person name="Ahrendt S.R."/>
            <person name="Quandt C.A."/>
            <person name="Ciobanu D."/>
            <person name="Clum A."/>
            <person name="Salamov A."/>
            <person name="Andreopoulos B."/>
            <person name="Cheng J.F."/>
            <person name="Woyke T."/>
            <person name="Pelin A."/>
            <person name="Henrissat B."/>
            <person name="Reynolds N.K."/>
            <person name="Benny G.L."/>
            <person name="Smith M.E."/>
            <person name="James T.Y."/>
            <person name="Grigoriev I.V."/>
        </authorList>
    </citation>
    <scope>NUCLEOTIDE SEQUENCE [LARGE SCALE GENOMIC DNA]</scope>
    <source>
        <strain evidence="4">RSA 468</strain>
    </source>
</reference>
<feature type="region of interest" description="Disordered" evidence="1">
    <location>
        <begin position="638"/>
        <end position="672"/>
    </location>
</feature>
<dbReference type="Pfam" id="PF00781">
    <property type="entry name" value="DAGK_cat"/>
    <property type="match status" value="1"/>
</dbReference>
<dbReference type="PANTHER" id="PTHR11255:SF121">
    <property type="entry name" value="DIACYLGLYCEROL KINASE (ATP)"/>
    <property type="match status" value="1"/>
</dbReference>
<feature type="domain" description="DAGKc" evidence="2">
    <location>
        <begin position="227"/>
        <end position="309"/>
    </location>
</feature>
<evidence type="ECO:0000313" key="3">
    <source>
        <dbReference type="EMBL" id="RKP39741.1"/>
    </source>
</evidence>
<feature type="region of interest" description="Disordered" evidence="1">
    <location>
        <begin position="709"/>
        <end position="739"/>
    </location>
</feature>
<feature type="compositionally biased region" description="Polar residues" evidence="1">
    <location>
        <begin position="709"/>
        <end position="719"/>
    </location>
</feature>
<feature type="region of interest" description="Disordered" evidence="1">
    <location>
        <begin position="597"/>
        <end position="626"/>
    </location>
</feature>
<dbReference type="InterPro" id="IPR001206">
    <property type="entry name" value="Diacylglycerol_kinase_cat_dom"/>
</dbReference>
<dbReference type="GO" id="GO:0016020">
    <property type="term" value="C:membrane"/>
    <property type="evidence" value="ECO:0007669"/>
    <property type="project" value="TreeGrafter"/>
</dbReference>
<evidence type="ECO:0000313" key="4">
    <source>
        <dbReference type="Proteomes" id="UP000268162"/>
    </source>
</evidence>
<keyword evidence="3" id="KW-0808">Transferase</keyword>
<keyword evidence="3" id="KW-0418">Kinase</keyword>
<proteinExistence type="predicted"/>
<dbReference type="InterPro" id="IPR017438">
    <property type="entry name" value="ATP-NAD_kinase_N"/>
</dbReference>
<name>A0A4Q0A2J2_9FUNG</name>
<evidence type="ECO:0000259" key="2">
    <source>
        <dbReference type="PROSITE" id="PS50146"/>
    </source>
</evidence>
<dbReference type="Proteomes" id="UP000268162">
    <property type="component" value="Unassembled WGS sequence"/>
</dbReference>
<dbReference type="GO" id="GO:0007165">
    <property type="term" value="P:signal transduction"/>
    <property type="evidence" value="ECO:0007669"/>
    <property type="project" value="InterPro"/>
</dbReference>
<protein>
    <submittedName>
        <fullName evidence="3">ATP-NAD kinase-like domain-containing protein</fullName>
    </submittedName>
</protein>
<evidence type="ECO:0000256" key="1">
    <source>
        <dbReference type="SAM" id="MobiDB-lite"/>
    </source>
</evidence>
<dbReference type="GO" id="GO:0004143">
    <property type="term" value="F:ATP-dependent diacylglycerol kinase activity"/>
    <property type="evidence" value="ECO:0007669"/>
    <property type="project" value="InterPro"/>
</dbReference>
<dbReference type="STRING" id="215637.A0A4Q0A2J2"/>
<dbReference type="PROSITE" id="PS50146">
    <property type="entry name" value="DAGK"/>
    <property type="match status" value="1"/>
</dbReference>
<accession>A0A4Q0A2J2</accession>
<organism evidence="3 4">
    <name type="scientific">Dimargaris cristalligena</name>
    <dbReference type="NCBI Taxonomy" id="215637"/>
    <lineage>
        <taxon>Eukaryota</taxon>
        <taxon>Fungi</taxon>
        <taxon>Fungi incertae sedis</taxon>
        <taxon>Zoopagomycota</taxon>
        <taxon>Kickxellomycotina</taxon>
        <taxon>Dimargaritomycetes</taxon>
        <taxon>Dimargaritales</taxon>
        <taxon>Dimargaritaceae</taxon>
        <taxon>Dimargaris</taxon>
    </lineage>
</organism>
<sequence>MPPFNLDKSPLSRHNSVNSSIFSFRPRRHTVTVPEAKPQELRRGFRAYEEEIIPGNVGKEQIIQTELTSVIPGVSACDERFLLLSGLQPGIYVVVFINPYSGGQMGMELLKLRFQHFRLRENNRVQIQWYNMFDDEDRDRGVEYLRWILTAKETVNSLLRNAGRRSIDIYYIDNARLTSHNPRAKSGSMVFFDDLNVAKLPPEDRDFIYQYAHKTTVAPFEVHVWSAGGDGTVMSVYDMLVSENISFSSIYFSCIPFGTGNDMSQALGWGRTVKKNLVSANLSNLISLTESRLTGDLALLDVWEVEIKTFPGGYVKEIHKNDKDSTKRQTYRRRFCSLFSMGVQGLVGKEFEPRRTKSRIRNILQYTAQSAKWVTLRKFPVITEILESIEQNGRIVMKTAMPKLYDDLSPEVRARAALPDTDANGVPIPVLDIHPIEIIAQNIPHIWGRDHDLWGQAKSLPIMSQRNGPTDQNNWTPQNSGDGKLEVFIIESVKSYIRKQMTTKDSLGRIGQLQEDFTMRFRNPEVYQSFHNNSSHTNRRHKATPPGFTCLMIDGEFYELFQPQTIEIRRHSCIRAIGSGEQNSRLVRDTQNYCQTLHTPSMTPTPNSPNPTPTLGSGRGIDTSAGPAVMVPLEGEQTVVNSNNDPGGPSPSGMGGGDVDAGTSGLLHPSSQLPNERNVMVHHEPVQVEVSTINNSYFAKVDFKIPSKSFSDAKSTNVIEPNRHISPALEPESPSPTPQ</sequence>
<dbReference type="SUPFAM" id="SSF111331">
    <property type="entry name" value="NAD kinase/diacylglycerol kinase-like"/>
    <property type="match status" value="1"/>
</dbReference>
<dbReference type="InterPro" id="IPR016064">
    <property type="entry name" value="NAD/diacylglycerol_kinase_sf"/>
</dbReference>
<gene>
    <name evidence="3" type="ORF">BJ085DRAFT_28510</name>
</gene>
<dbReference type="InterPro" id="IPR037607">
    <property type="entry name" value="DGK"/>
</dbReference>
<dbReference type="EMBL" id="ML002247">
    <property type="protein sequence ID" value="RKP39741.1"/>
    <property type="molecule type" value="Genomic_DNA"/>
</dbReference>